<dbReference type="Proteomes" id="UP000009309">
    <property type="component" value="Unassembled WGS sequence"/>
</dbReference>
<dbReference type="eggNOG" id="COG4221">
    <property type="taxonomic scope" value="Bacteria"/>
</dbReference>
<dbReference type="Pfam" id="PF00106">
    <property type="entry name" value="adh_short"/>
    <property type="match status" value="1"/>
</dbReference>
<dbReference type="PRINTS" id="PR00081">
    <property type="entry name" value="GDHRDH"/>
</dbReference>
<dbReference type="PANTHER" id="PTHR43669">
    <property type="entry name" value="5-KETO-D-GLUCONATE 5-REDUCTASE"/>
    <property type="match status" value="1"/>
</dbReference>
<comment type="caution">
    <text evidence="3">The sequence shown here is derived from an EMBL/GenBank/DDBJ whole genome shotgun (WGS) entry which is preliminary data.</text>
</comment>
<dbReference type="CDD" id="cd05233">
    <property type="entry name" value="SDR_c"/>
    <property type="match status" value="1"/>
</dbReference>
<evidence type="ECO:0000256" key="2">
    <source>
        <dbReference type="ARBA" id="ARBA00023002"/>
    </source>
</evidence>
<dbReference type="InterPro" id="IPR002347">
    <property type="entry name" value="SDR_fam"/>
</dbReference>
<dbReference type="PANTHER" id="PTHR43669:SF3">
    <property type="entry name" value="ALCOHOL DEHYDROGENASE, PUTATIVE (AFU_ORTHOLOGUE AFUA_3G03445)-RELATED"/>
    <property type="match status" value="1"/>
</dbReference>
<dbReference type="SUPFAM" id="SSF51735">
    <property type="entry name" value="NAD(P)-binding Rossmann-fold domains"/>
    <property type="match status" value="1"/>
</dbReference>
<dbReference type="AlphaFoldDB" id="I2GTR0"/>
<evidence type="ECO:0000313" key="3">
    <source>
        <dbReference type="EMBL" id="CCH57290.1"/>
    </source>
</evidence>
<name>I2GTR0_9BACT</name>
<dbReference type="InterPro" id="IPR036291">
    <property type="entry name" value="NAD(P)-bd_dom_sf"/>
</dbReference>
<dbReference type="STRING" id="1185876.BN8_06701"/>
<organism evidence="3 4">
    <name type="scientific">Fibrisoma limi BUZ 3</name>
    <dbReference type="NCBI Taxonomy" id="1185876"/>
    <lineage>
        <taxon>Bacteria</taxon>
        <taxon>Pseudomonadati</taxon>
        <taxon>Bacteroidota</taxon>
        <taxon>Cytophagia</taxon>
        <taxon>Cytophagales</taxon>
        <taxon>Spirosomataceae</taxon>
        <taxon>Fibrisoma</taxon>
    </lineage>
</organism>
<keyword evidence="4" id="KW-1185">Reference proteome</keyword>
<dbReference type="RefSeq" id="WP_009285849.1">
    <property type="nucleotide sequence ID" value="NZ_CAIT01000011.1"/>
</dbReference>
<evidence type="ECO:0000313" key="4">
    <source>
        <dbReference type="Proteomes" id="UP000009309"/>
    </source>
</evidence>
<dbReference type="EMBL" id="CAIT01000011">
    <property type="protein sequence ID" value="CCH57290.1"/>
    <property type="molecule type" value="Genomic_DNA"/>
</dbReference>
<proteinExistence type="inferred from homology"/>
<protein>
    <submittedName>
        <fullName evidence="3">Putative oxidoreductase SSP0419</fullName>
        <ecNumber evidence="3">1.1.1.-</ecNumber>
    </submittedName>
</protein>
<dbReference type="OrthoDB" id="9803333at2"/>
<accession>I2GTR0</accession>
<dbReference type="GO" id="GO:0016491">
    <property type="term" value="F:oxidoreductase activity"/>
    <property type="evidence" value="ECO:0007669"/>
    <property type="project" value="UniProtKB-KW"/>
</dbReference>
<dbReference type="EC" id="1.1.1.-" evidence="3"/>
<sequence>MNSLHNKIALVAGGTGGVGEGIVRTLLTEGATVIVPTRTAAKGERLREYVVDVAQDRLVIIEAILSQEDGAQTVAQQVQNRYGHLDILVASLGGWWQGQTLTQLDLKTWNQLLTTNLTSHFLAIRYLVPLLTQQTGVYAHINGFSAEQAYPKAAPVAMAAAAQKSLVMSLKEELNGTGIRVLELILGPISTRDRVRHGWTKPEYYTPTDIGQYLVDQLNQPDSGELIHRLMGK</sequence>
<evidence type="ECO:0000256" key="1">
    <source>
        <dbReference type="ARBA" id="ARBA00006484"/>
    </source>
</evidence>
<dbReference type="Gene3D" id="3.40.50.720">
    <property type="entry name" value="NAD(P)-binding Rossmann-like Domain"/>
    <property type="match status" value="1"/>
</dbReference>
<gene>
    <name evidence="3" type="ORF">BN8_06701</name>
</gene>
<comment type="similarity">
    <text evidence="1">Belongs to the short-chain dehydrogenases/reductases (SDR) family.</text>
</comment>
<reference evidence="3 4" key="1">
    <citation type="journal article" date="2012" name="J. Bacteriol.">
        <title>Genome Sequence of the Filamentous Bacterium Fibrisoma limi BUZ 3T.</title>
        <authorList>
            <person name="Filippini M."/>
            <person name="Qi W."/>
            <person name="Jaenicke S."/>
            <person name="Goesmann A."/>
            <person name="Smits T.H."/>
            <person name="Bagheri H.C."/>
        </authorList>
    </citation>
    <scope>NUCLEOTIDE SEQUENCE [LARGE SCALE GENOMIC DNA]</scope>
    <source>
        <strain evidence="4">BUZ 3T</strain>
    </source>
</reference>
<keyword evidence="2 3" id="KW-0560">Oxidoreductase</keyword>